<feature type="transmembrane region" description="Helical" evidence="1">
    <location>
        <begin position="58"/>
        <end position="76"/>
    </location>
</feature>
<dbReference type="PANTHER" id="PTHR42852">
    <property type="entry name" value="THIOL:DISULFIDE INTERCHANGE PROTEIN DSBE"/>
    <property type="match status" value="1"/>
</dbReference>
<evidence type="ECO:0000313" key="3">
    <source>
        <dbReference type="EMBL" id="NID12046.1"/>
    </source>
</evidence>
<organism evidence="3 4">
    <name type="scientific">Fibrivirga algicola</name>
    <dbReference type="NCBI Taxonomy" id="2950420"/>
    <lineage>
        <taxon>Bacteria</taxon>
        <taxon>Pseudomonadati</taxon>
        <taxon>Bacteroidota</taxon>
        <taxon>Cytophagia</taxon>
        <taxon>Cytophagales</taxon>
        <taxon>Spirosomataceae</taxon>
        <taxon>Fibrivirga</taxon>
    </lineage>
</organism>
<name>A0ABX0QIT9_9BACT</name>
<dbReference type="Proteomes" id="UP000606008">
    <property type="component" value="Unassembled WGS sequence"/>
</dbReference>
<proteinExistence type="predicted"/>
<dbReference type="InterPro" id="IPR000866">
    <property type="entry name" value="AhpC/TSA"/>
</dbReference>
<protein>
    <submittedName>
        <fullName evidence="3">TlpA family protein disulfide reductase</fullName>
    </submittedName>
</protein>
<dbReference type="Pfam" id="PF00578">
    <property type="entry name" value="AhpC-TSA"/>
    <property type="match status" value="1"/>
</dbReference>
<keyword evidence="1" id="KW-0812">Transmembrane</keyword>
<evidence type="ECO:0000313" key="4">
    <source>
        <dbReference type="Proteomes" id="UP000606008"/>
    </source>
</evidence>
<sequence length="283" mass="31950">MKKYLLISTSSLVLLLLLIPLGGFGGHHIKFSIASFAYCFLTYYLLRNTDTTRSKLNVTSLLLLPLLLIYVPLHILDFTNTMYALPSSVAHFIGIFAGLLLNGINRQWKVVFLPLFSLLVMWGSLSGYDWWANKVYYGSYSGLVNEEVAPFTLIGADGQSISSTSLKGQFVVLDFWNTSCVTCFKKFPKLQRFHTQYEHNSKVKFFAVNIPLSRDLPGQAVRAIRKDGYTFPVLLAESKSLIDLFKVNSFPTVIILDPSQRIIYRGMIDNIDGPLSRELALNR</sequence>
<feature type="domain" description="Thioredoxin" evidence="2">
    <location>
        <begin position="142"/>
        <end position="283"/>
    </location>
</feature>
<dbReference type="Gene3D" id="3.40.30.10">
    <property type="entry name" value="Glutaredoxin"/>
    <property type="match status" value="1"/>
</dbReference>
<dbReference type="PROSITE" id="PS51352">
    <property type="entry name" value="THIOREDOXIN_2"/>
    <property type="match status" value="1"/>
</dbReference>
<comment type="caution">
    <text evidence="3">The sequence shown here is derived from an EMBL/GenBank/DDBJ whole genome shotgun (WGS) entry which is preliminary data.</text>
</comment>
<dbReference type="InterPro" id="IPR050553">
    <property type="entry name" value="Thioredoxin_ResA/DsbE_sf"/>
</dbReference>
<dbReference type="EMBL" id="WAEL01000006">
    <property type="protein sequence ID" value="NID12046.1"/>
    <property type="molecule type" value="Genomic_DNA"/>
</dbReference>
<keyword evidence="1" id="KW-0472">Membrane</keyword>
<keyword evidence="1" id="KW-1133">Transmembrane helix</keyword>
<dbReference type="PANTHER" id="PTHR42852:SF17">
    <property type="entry name" value="THIOREDOXIN-LIKE PROTEIN HI_1115"/>
    <property type="match status" value="1"/>
</dbReference>
<feature type="transmembrane region" description="Helical" evidence="1">
    <location>
        <begin position="5"/>
        <end position="23"/>
    </location>
</feature>
<dbReference type="InterPro" id="IPR013766">
    <property type="entry name" value="Thioredoxin_domain"/>
</dbReference>
<reference evidence="3" key="1">
    <citation type="submission" date="2024-05" db="EMBL/GenBank/DDBJ databases">
        <authorList>
            <person name="Jung D.-H."/>
        </authorList>
    </citation>
    <scope>NUCLEOTIDE SEQUENCE</scope>
    <source>
        <strain evidence="3">JA-25</strain>
    </source>
</reference>
<feature type="transmembrane region" description="Helical" evidence="1">
    <location>
        <begin position="29"/>
        <end position="46"/>
    </location>
</feature>
<accession>A0ABX0QIT9</accession>
<gene>
    <name evidence="3" type="ORF">F7231_17875</name>
</gene>
<feature type="transmembrane region" description="Helical" evidence="1">
    <location>
        <begin position="82"/>
        <end position="104"/>
    </location>
</feature>
<keyword evidence="4" id="KW-1185">Reference proteome</keyword>
<dbReference type="SUPFAM" id="SSF52833">
    <property type="entry name" value="Thioredoxin-like"/>
    <property type="match status" value="1"/>
</dbReference>
<feature type="transmembrane region" description="Helical" evidence="1">
    <location>
        <begin position="111"/>
        <end position="131"/>
    </location>
</feature>
<dbReference type="RefSeq" id="WP_085411889.1">
    <property type="nucleotide sequence ID" value="NZ_WAEL01000006.1"/>
</dbReference>
<evidence type="ECO:0000259" key="2">
    <source>
        <dbReference type="PROSITE" id="PS51352"/>
    </source>
</evidence>
<evidence type="ECO:0000256" key="1">
    <source>
        <dbReference type="SAM" id="Phobius"/>
    </source>
</evidence>
<dbReference type="InterPro" id="IPR036249">
    <property type="entry name" value="Thioredoxin-like_sf"/>
</dbReference>
<dbReference type="CDD" id="cd02966">
    <property type="entry name" value="TlpA_like_family"/>
    <property type="match status" value="1"/>
</dbReference>